<protein>
    <submittedName>
        <fullName evidence="1">Uncharacterized protein</fullName>
    </submittedName>
</protein>
<dbReference type="AlphaFoldDB" id="A0A819ZQC8"/>
<accession>A0A819ZQC8</accession>
<gene>
    <name evidence="1" type="ORF">FNK824_LOCUS35037</name>
</gene>
<sequence>MNYSAIMKLSSNPPPQDAIDSAEELLINRYSFDYKVKSLDELHAKLIKLLEEPEHLLYYHKHPNDYRLQTCGECKGGCTGCKCYKNNLSCTVFCKCHQDVCGNRISYNSSIQNNSCDVTSIQSQSIYSITEYHSEMTLNNSYVDPITIYSDSNVLNPSLHSQSTNFAPYHTFYLKKDLQITTPKRRTLLSESSEGERVFQSPYACSTPKFNGMRNNLTSLNFVRSNLSK</sequence>
<proteinExistence type="predicted"/>
<name>A0A819ZQC8_9BILA</name>
<dbReference type="Proteomes" id="UP000663874">
    <property type="component" value="Unassembled WGS sequence"/>
</dbReference>
<dbReference type="EMBL" id="CAJOBE010014391">
    <property type="protein sequence ID" value="CAF4177608.1"/>
    <property type="molecule type" value="Genomic_DNA"/>
</dbReference>
<reference evidence="1" key="1">
    <citation type="submission" date="2021-02" db="EMBL/GenBank/DDBJ databases">
        <authorList>
            <person name="Nowell W R."/>
        </authorList>
    </citation>
    <scope>NUCLEOTIDE SEQUENCE</scope>
</reference>
<evidence type="ECO:0000313" key="1">
    <source>
        <dbReference type="EMBL" id="CAF4177608.1"/>
    </source>
</evidence>
<organism evidence="1 2">
    <name type="scientific">Rotaria sordida</name>
    <dbReference type="NCBI Taxonomy" id="392033"/>
    <lineage>
        <taxon>Eukaryota</taxon>
        <taxon>Metazoa</taxon>
        <taxon>Spiralia</taxon>
        <taxon>Gnathifera</taxon>
        <taxon>Rotifera</taxon>
        <taxon>Eurotatoria</taxon>
        <taxon>Bdelloidea</taxon>
        <taxon>Philodinida</taxon>
        <taxon>Philodinidae</taxon>
        <taxon>Rotaria</taxon>
    </lineage>
</organism>
<comment type="caution">
    <text evidence="1">The sequence shown here is derived from an EMBL/GenBank/DDBJ whole genome shotgun (WGS) entry which is preliminary data.</text>
</comment>
<evidence type="ECO:0000313" key="2">
    <source>
        <dbReference type="Proteomes" id="UP000663874"/>
    </source>
</evidence>